<feature type="compositionally biased region" description="Polar residues" evidence="1">
    <location>
        <begin position="776"/>
        <end position="793"/>
    </location>
</feature>
<feature type="region of interest" description="Disordered" evidence="1">
    <location>
        <begin position="1005"/>
        <end position="1026"/>
    </location>
</feature>
<dbReference type="RefSeq" id="WP_260796283.1">
    <property type="nucleotide sequence ID" value="NZ_CP093313.1"/>
</dbReference>
<dbReference type="AlphaFoldDB" id="A0A9J7BYP1"/>
<dbReference type="EMBL" id="CP093313">
    <property type="protein sequence ID" value="UWZ86645.1"/>
    <property type="molecule type" value="Genomic_DNA"/>
</dbReference>
<feature type="region of interest" description="Disordered" evidence="1">
    <location>
        <begin position="398"/>
        <end position="484"/>
    </location>
</feature>
<feature type="compositionally biased region" description="Polar residues" evidence="1">
    <location>
        <begin position="412"/>
        <end position="423"/>
    </location>
</feature>
<proteinExistence type="predicted"/>
<evidence type="ECO:0000313" key="4">
    <source>
        <dbReference type="Proteomes" id="UP001059380"/>
    </source>
</evidence>
<feature type="signal peptide" evidence="2">
    <location>
        <begin position="1"/>
        <end position="19"/>
    </location>
</feature>
<accession>A0A9J7BYP1</accession>
<evidence type="ECO:0000256" key="1">
    <source>
        <dbReference type="SAM" id="MobiDB-lite"/>
    </source>
</evidence>
<dbReference type="Proteomes" id="UP001059380">
    <property type="component" value="Chromosome"/>
</dbReference>
<dbReference type="NCBIfam" id="TIGR03436">
    <property type="entry name" value="acidobact_VWFA"/>
    <property type="match status" value="1"/>
</dbReference>
<name>A0A9J7BYP1_9BACT</name>
<dbReference type="KEGG" id="orp:MOP44_12030"/>
<keyword evidence="4" id="KW-1185">Reference proteome</keyword>
<organism evidence="3 4">
    <name type="scientific">Occallatibacter riparius</name>
    <dbReference type="NCBI Taxonomy" id="1002689"/>
    <lineage>
        <taxon>Bacteria</taxon>
        <taxon>Pseudomonadati</taxon>
        <taxon>Acidobacteriota</taxon>
        <taxon>Terriglobia</taxon>
        <taxon>Terriglobales</taxon>
        <taxon>Acidobacteriaceae</taxon>
        <taxon>Occallatibacter</taxon>
    </lineage>
</organism>
<evidence type="ECO:0000256" key="2">
    <source>
        <dbReference type="SAM" id="SignalP"/>
    </source>
</evidence>
<feature type="compositionally biased region" description="Low complexity" evidence="1">
    <location>
        <begin position="424"/>
        <end position="446"/>
    </location>
</feature>
<reference evidence="3" key="1">
    <citation type="submission" date="2021-04" db="EMBL/GenBank/DDBJ databases">
        <title>Phylogenetic analysis of Acidobacteriaceae.</title>
        <authorList>
            <person name="Qiu L."/>
            <person name="Zhang Q."/>
        </authorList>
    </citation>
    <scope>NUCLEOTIDE SEQUENCE</scope>
    <source>
        <strain evidence="3">DSM 25168</strain>
    </source>
</reference>
<feature type="region of interest" description="Disordered" evidence="1">
    <location>
        <begin position="764"/>
        <end position="797"/>
    </location>
</feature>
<protein>
    <submittedName>
        <fullName evidence="3">VWA domain-containing protein</fullName>
    </submittedName>
</protein>
<feature type="compositionally biased region" description="Low complexity" evidence="1">
    <location>
        <begin position="453"/>
        <end position="474"/>
    </location>
</feature>
<sequence>MRRLIILGFAVFAALPAWAAHRVSVSQLEQTLAADATKHRNDFDIARQLSDLQLSERLTAHTKDRLISSYALEAHAALALELLADESAVLDPPRNELPATATPDAATQKRILAAAQAYVVETIPRLPNFFATRSTVRFDDSAQVVREGEWPIRAGFHLIGNASRTVTMRDGQEVTDSPQQAAARPEQIMGLHSFGEFGPILARTLADLARGKIQFSHWEGSPLGVAAVFHYSVPRHESHYRVHYCCLMNQEFQGGPSYRNRNLPRYHSADQNPVETSVGNPYDATPAYHGTLAIEPASGAIVRLTLDAELDPENAITRASTVVEYARVVIGDQPFICPVRSLAISSQQGPPPAGEGLPRMPVLAINETSFTQYHRLGSSARLIASAAVPDAAAAGAAVSSPQPVTDAGGTAVQKSAEVTESSTPSAAVANADPAQPASDPPARSQSTVVVERASAVSIDPASAPASSEPEISMSDPGPLPDVPAAHTAMTAEALARTVCANLIALDKKGHPVTDLKAEDIELLDVGRKQEILLSSPANGAAQSTAEGAVASRTFSNGSPDASRTSAASGHVFSAGTILLIDETHVTSDDLAWVRGQILKFMSSLPTDERVGLYTMTGAEFQPLLELTSDHSEAAGKIGALLAVAHNEPSAAAVHNSAASDADSPAAPFIALDQVARHLASIPGHKNLAWFLSERASAANARKENPAPDPRLFQALALHGQDSLNEAQVSVFPVNLAQTVTGSTADLASSSLDLAAAAGATANAAASAGPAGGSGSVSQSRPGSGITQMQSQDGLESGGVEGAIRELAEGTGGHAIPRSADLDEALIAMAREGRSAYQLRFVPQDQPDGRFHSITLRLTSRRGITLRSRTGYLSEQEPPTLKERFQATVWRPNDATGIALSAAVADASSSGNTIHLNIAASDLGMEQQTGRWMDKVDVFLIQRDDSGMRSHVDSQALVMNLKPETYQKSMSAGIPFDYPLELQPGMSSVRIVVVDNNSGRIGSVTIPSSALQPGGQAQVHTPRAKTP</sequence>
<gene>
    <name evidence="3" type="ORF">MOP44_12030</name>
</gene>
<feature type="chain" id="PRO_5039907412" evidence="2">
    <location>
        <begin position="20"/>
        <end position="1026"/>
    </location>
</feature>
<keyword evidence="2" id="KW-0732">Signal</keyword>
<evidence type="ECO:0000313" key="3">
    <source>
        <dbReference type="EMBL" id="UWZ86645.1"/>
    </source>
</evidence>
<dbReference type="InterPro" id="IPR017802">
    <property type="entry name" value="VWFA-rel_acidobac-type"/>
</dbReference>